<name>A0AAD5HAT0_UMBRA</name>
<dbReference type="AlphaFoldDB" id="A0AAD5HAT0"/>
<sequence>MVLAIPNTYSFKFKSIFKLNKKSIKHHLDERVNCHNDLLSYLPEEILLNVFANLDSPTEFICTSRYFASLGSSPRFVAHWITLRYGKSCALYCALTKHSEICDDKLVRCLMTLQVDMPRYLLQMLIENYRGPRRASVKSSNSTNQSGGKLSTFTDAISMLPFSGYAAVINAAFEKYGDVFTSEENDFSTVIRILGELQNGSASEEKQAQLEQIFLEKQFSPIETKQDISPVILEGFEKFISTRAKN</sequence>
<organism evidence="1 2">
    <name type="scientific">Umbelopsis ramanniana AG</name>
    <dbReference type="NCBI Taxonomy" id="1314678"/>
    <lineage>
        <taxon>Eukaryota</taxon>
        <taxon>Fungi</taxon>
        <taxon>Fungi incertae sedis</taxon>
        <taxon>Mucoromycota</taxon>
        <taxon>Mucoromycotina</taxon>
        <taxon>Umbelopsidomycetes</taxon>
        <taxon>Umbelopsidales</taxon>
        <taxon>Umbelopsidaceae</taxon>
        <taxon>Umbelopsis</taxon>
    </lineage>
</organism>
<dbReference type="Proteomes" id="UP001206595">
    <property type="component" value="Unassembled WGS sequence"/>
</dbReference>
<reference evidence="1" key="2">
    <citation type="journal article" date="2022" name="Proc. Natl. Acad. Sci. U.S.A.">
        <title>Diploid-dominant life cycles characterize the early evolution of Fungi.</title>
        <authorList>
            <person name="Amses K.R."/>
            <person name="Simmons D.R."/>
            <person name="Longcore J.E."/>
            <person name="Mondo S.J."/>
            <person name="Seto K."/>
            <person name="Jeronimo G.H."/>
            <person name="Bonds A.E."/>
            <person name="Quandt C.A."/>
            <person name="Davis W.J."/>
            <person name="Chang Y."/>
            <person name="Federici B.A."/>
            <person name="Kuo A."/>
            <person name="LaButti K."/>
            <person name="Pangilinan J."/>
            <person name="Andreopoulos W."/>
            <person name="Tritt A."/>
            <person name="Riley R."/>
            <person name="Hundley H."/>
            <person name="Johnson J."/>
            <person name="Lipzen A."/>
            <person name="Barry K."/>
            <person name="Lang B.F."/>
            <person name="Cuomo C.A."/>
            <person name="Buchler N.E."/>
            <person name="Grigoriev I.V."/>
            <person name="Spatafora J.W."/>
            <person name="Stajich J.E."/>
            <person name="James T.Y."/>
        </authorList>
    </citation>
    <scope>NUCLEOTIDE SEQUENCE</scope>
    <source>
        <strain evidence="1">AG</strain>
    </source>
</reference>
<feature type="non-terminal residue" evidence="1">
    <location>
        <position position="246"/>
    </location>
</feature>
<evidence type="ECO:0000313" key="1">
    <source>
        <dbReference type="EMBL" id="KAI8575821.1"/>
    </source>
</evidence>
<dbReference type="GeneID" id="75917441"/>
<gene>
    <name evidence="1" type="ORF">K450DRAFT_260047</name>
</gene>
<proteinExistence type="predicted"/>
<dbReference type="InterPro" id="IPR036047">
    <property type="entry name" value="F-box-like_dom_sf"/>
</dbReference>
<evidence type="ECO:0000313" key="2">
    <source>
        <dbReference type="Proteomes" id="UP001206595"/>
    </source>
</evidence>
<evidence type="ECO:0008006" key="3">
    <source>
        <dbReference type="Google" id="ProtNLM"/>
    </source>
</evidence>
<comment type="caution">
    <text evidence="1">The sequence shown here is derived from an EMBL/GenBank/DDBJ whole genome shotgun (WGS) entry which is preliminary data.</text>
</comment>
<dbReference type="EMBL" id="MU620969">
    <property type="protein sequence ID" value="KAI8575821.1"/>
    <property type="molecule type" value="Genomic_DNA"/>
</dbReference>
<dbReference type="SUPFAM" id="SSF81383">
    <property type="entry name" value="F-box domain"/>
    <property type="match status" value="1"/>
</dbReference>
<reference evidence="1" key="1">
    <citation type="submission" date="2021-06" db="EMBL/GenBank/DDBJ databases">
        <authorList>
            <consortium name="DOE Joint Genome Institute"/>
            <person name="Mondo S.J."/>
            <person name="Amses K.R."/>
            <person name="Simmons D.R."/>
            <person name="Longcore J.E."/>
            <person name="Seto K."/>
            <person name="Alves G.H."/>
            <person name="Bonds A.E."/>
            <person name="Quandt C.A."/>
            <person name="Davis W.J."/>
            <person name="Chang Y."/>
            <person name="Letcher P.M."/>
            <person name="Powell M.J."/>
            <person name="Kuo A."/>
            <person name="Labutti K."/>
            <person name="Pangilinan J."/>
            <person name="Andreopoulos W."/>
            <person name="Tritt A."/>
            <person name="Riley R."/>
            <person name="Hundley H."/>
            <person name="Johnson J."/>
            <person name="Lipzen A."/>
            <person name="Barry K."/>
            <person name="Berbee M.L."/>
            <person name="Buchler N.E."/>
            <person name="Grigoriev I.V."/>
            <person name="Spatafora J.W."/>
            <person name="Stajich J.E."/>
            <person name="James T.Y."/>
        </authorList>
    </citation>
    <scope>NUCLEOTIDE SEQUENCE</scope>
    <source>
        <strain evidence="1">AG</strain>
    </source>
</reference>
<protein>
    <recommendedName>
        <fullName evidence="3">F-box domain-containing protein</fullName>
    </recommendedName>
</protein>
<keyword evidence="2" id="KW-1185">Reference proteome</keyword>
<accession>A0AAD5HAT0</accession>
<dbReference type="RefSeq" id="XP_051440825.1">
    <property type="nucleotide sequence ID" value="XM_051592098.1"/>
</dbReference>